<evidence type="ECO:0000256" key="5">
    <source>
        <dbReference type="ARBA" id="ARBA00023136"/>
    </source>
</evidence>
<dbReference type="NCBIfam" id="TIGR00494">
    <property type="entry name" value="crcB"/>
    <property type="match status" value="1"/>
</dbReference>
<evidence type="ECO:0000256" key="7">
    <source>
        <dbReference type="ARBA" id="ARBA00035585"/>
    </source>
</evidence>
<evidence type="ECO:0000256" key="6">
    <source>
        <dbReference type="ARBA" id="ARBA00035120"/>
    </source>
</evidence>
<keyword evidence="8" id="KW-0915">Sodium</keyword>
<keyword evidence="8" id="KW-0479">Metal-binding</keyword>
<keyword evidence="5 8" id="KW-0472">Membrane</keyword>
<accession>A0A1G7RKK4</accession>
<evidence type="ECO:0000313" key="9">
    <source>
        <dbReference type="EMBL" id="SDG10749.1"/>
    </source>
</evidence>
<keyword evidence="8" id="KW-0813">Transport</keyword>
<keyword evidence="3 8" id="KW-0812">Transmembrane</keyword>
<comment type="similarity">
    <text evidence="6 8">Belongs to the fluoride channel Fluc/FEX (TC 1.A.43) family.</text>
</comment>
<dbReference type="HAMAP" id="MF_00454">
    <property type="entry name" value="FluC"/>
    <property type="match status" value="1"/>
</dbReference>
<dbReference type="AlphaFoldDB" id="A0A1G7RKK4"/>
<dbReference type="SUPFAM" id="SSF103473">
    <property type="entry name" value="MFS general substrate transporter"/>
    <property type="match status" value="1"/>
</dbReference>
<evidence type="ECO:0000256" key="4">
    <source>
        <dbReference type="ARBA" id="ARBA00022989"/>
    </source>
</evidence>
<comment type="activity regulation">
    <text evidence="8">Na(+) is not transported, but it plays an essential structural role and its presence is essential for fluoride channel function.</text>
</comment>
<dbReference type="InterPro" id="IPR036259">
    <property type="entry name" value="MFS_trans_sf"/>
</dbReference>
<protein>
    <recommendedName>
        <fullName evidence="8">Fluoride-specific ion channel FluC</fullName>
    </recommendedName>
</protein>
<dbReference type="OrthoDB" id="304656at2157"/>
<feature type="transmembrane region" description="Helical" evidence="8">
    <location>
        <begin position="34"/>
        <end position="52"/>
    </location>
</feature>
<proteinExistence type="inferred from homology"/>
<evidence type="ECO:0000256" key="1">
    <source>
        <dbReference type="ARBA" id="ARBA00004651"/>
    </source>
</evidence>
<feature type="binding site" evidence="8">
    <location>
        <position position="66"/>
    </location>
    <ligand>
        <name>Na(+)</name>
        <dbReference type="ChEBI" id="CHEBI:29101"/>
        <note>structural</note>
    </ligand>
</feature>
<keyword evidence="2 8" id="KW-1003">Cell membrane</keyword>
<comment type="subcellular location">
    <subcellularLocation>
        <location evidence="1 8">Cell membrane</location>
        <topology evidence="1 8">Multi-pass membrane protein</topology>
    </subcellularLocation>
</comment>
<dbReference type="EMBL" id="FNBK01000015">
    <property type="protein sequence ID" value="SDG10749.1"/>
    <property type="molecule type" value="Genomic_DNA"/>
</dbReference>
<feature type="transmembrane region" description="Helical" evidence="8">
    <location>
        <begin position="6"/>
        <end position="22"/>
    </location>
</feature>
<keyword evidence="10" id="KW-1185">Reference proteome</keyword>
<organism evidence="9 10">
    <name type="scientific">Halorientalis regularis</name>
    <dbReference type="NCBI Taxonomy" id="660518"/>
    <lineage>
        <taxon>Archaea</taxon>
        <taxon>Methanobacteriati</taxon>
        <taxon>Methanobacteriota</taxon>
        <taxon>Stenosarchaea group</taxon>
        <taxon>Halobacteria</taxon>
        <taxon>Halobacteriales</taxon>
        <taxon>Haloarculaceae</taxon>
        <taxon>Halorientalis</taxon>
    </lineage>
</organism>
<dbReference type="Gene3D" id="1.20.1250.20">
    <property type="entry name" value="MFS general substrate transporter like domains"/>
    <property type="match status" value="1"/>
</dbReference>
<name>A0A1G7RKK4_9EURY</name>
<sequence>MVSPTLLVGVGGVLGALARHLLGERIDTRTADTLAVNVCGSFLLGLLVAVPVADSVLLLFGTGFCGAFTTFSTFAFETVRLYETGERRRAVATAVLNLAGALGAVALGAVLAGAAG</sequence>
<comment type="catalytic activity">
    <reaction evidence="7">
        <text>fluoride(in) = fluoride(out)</text>
        <dbReference type="Rhea" id="RHEA:76159"/>
        <dbReference type="ChEBI" id="CHEBI:17051"/>
    </reaction>
    <physiologicalReaction direction="left-to-right" evidence="7">
        <dbReference type="Rhea" id="RHEA:76160"/>
    </physiologicalReaction>
</comment>
<evidence type="ECO:0000256" key="8">
    <source>
        <dbReference type="HAMAP-Rule" id="MF_00454"/>
    </source>
</evidence>
<dbReference type="GO" id="GO:0046872">
    <property type="term" value="F:metal ion binding"/>
    <property type="evidence" value="ECO:0007669"/>
    <property type="project" value="UniProtKB-KW"/>
</dbReference>
<evidence type="ECO:0000256" key="3">
    <source>
        <dbReference type="ARBA" id="ARBA00022692"/>
    </source>
</evidence>
<evidence type="ECO:0000256" key="2">
    <source>
        <dbReference type="ARBA" id="ARBA00022475"/>
    </source>
</evidence>
<feature type="binding site" evidence="8">
    <location>
        <position position="69"/>
    </location>
    <ligand>
        <name>Na(+)</name>
        <dbReference type="ChEBI" id="CHEBI:29101"/>
        <note>structural</note>
    </ligand>
</feature>
<keyword evidence="4 8" id="KW-1133">Transmembrane helix</keyword>
<feature type="transmembrane region" description="Helical" evidence="8">
    <location>
        <begin position="58"/>
        <end position="79"/>
    </location>
</feature>
<dbReference type="STRING" id="660518.SAMN05216218_11553"/>
<dbReference type="Proteomes" id="UP000199076">
    <property type="component" value="Unassembled WGS sequence"/>
</dbReference>
<dbReference type="InterPro" id="IPR003691">
    <property type="entry name" value="FluC"/>
</dbReference>
<dbReference type="GO" id="GO:0140114">
    <property type="term" value="P:cellular detoxification of fluoride"/>
    <property type="evidence" value="ECO:0007669"/>
    <property type="project" value="UniProtKB-UniRule"/>
</dbReference>
<dbReference type="GO" id="GO:0005886">
    <property type="term" value="C:plasma membrane"/>
    <property type="evidence" value="ECO:0007669"/>
    <property type="project" value="UniProtKB-SubCell"/>
</dbReference>
<dbReference type="RefSeq" id="WP_092694489.1">
    <property type="nucleotide sequence ID" value="NZ_FNBK01000015.1"/>
</dbReference>
<gene>
    <name evidence="8" type="primary">fluC</name>
    <name evidence="8" type="synonym">crcB</name>
    <name evidence="9" type="ORF">SAMN05216218_11553</name>
</gene>
<dbReference type="PANTHER" id="PTHR28259">
    <property type="entry name" value="FLUORIDE EXPORT PROTEIN 1-RELATED"/>
    <property type="match status" value="1"/>
</dbReference>
<keyword evidence="8" id="KW-0406">Ion transport</keyword>
<keyword evidence="8" id="KW-0407">Ion channel</keyword>
<dbReference type="PANTHER" id="PTHR28259:SF1">
    <property type="entry name" value="FLUORIDE EXPORT PROTEIN 1-RELATED"/>
    <property type="match status" value="1"/>
</dbReference>
<evidence type="ECO:0000313" key="10">
    <source>
        <dbReference type="Proteomes" id="UP000199076"/>
    </source>
</evidence>
<dbReference type="Pfam" id="PF02537">
    <property type="entry name" value="CRCB"/>
    <property type="match status" value="1"/>
</dbReference>
<feature type="transmembrane region" description="Helical" evidence="8">
    <location>
        <begin position="91"/>
        <end position="115"/>
    </location>
</feature>
<reference evidence="10" key="1">
    <citation type="submission" date="2016-10" db="EMBL/GenBank/DDBJ databases">
        <authorList>
            <person name="Varghese N."/>
            <person name="Submissions S."/>
        </authorList>
    </citation>
    <scope>NUCLEOTIDE SEQUENCE [LARGE SCALE GENOMIC DNA]</scope>
    <source>
        <strain evidence="10">IBRC-M 10760</strain>
    </source>
</reference>
<comment type="function">
    <text evidence="8">Fluoride-specific ion channel. Important for reducing fluoride concentration in the cell, thus reducing its toxicity.</text>
</comment>
<dbReference type="GO" id="GO:0062054">
    <property type="term" value="F:fluoride channel activity"/>
    <property type="evidence" value="ECO:0007669"/>
    <property type="project" value="UniProtKB-UniRule"/>
</dbReference>